<evidence type="ECO:0000256" key="6">
    <source>
        <dbReference type="SAM" id="Phobius"/>
    </source>
</evidence>
<comment type="subcellular location">
    <subcellularLocation>
        <location evidence="1">Cell membrane</location>
        <topology evidence="1">Multi-pass membrane protein</topology>
    </subcellularLocation>
</comment>
<feature type="transmembrane region" description="Helical" evidence="6">
    <location>
        <begin position="443"/>
        <end position="461"/>
    </location>
</feature>
<gene>
    <name evidence="7" type="ORF">OCV51_03430</name>
</gene>
<feature type="transmembrane region" description="Helical" evidence="6">
    <location>
        <begin position="506"/>
        <end position="525"/>
    </location>
</feature>
<sequence length="557" mass="60613">MPDMQKNRPPKKDDFLVQGAILAIAAVITKIIGVVYRIPLTNILGNEGNGFYGYAYEIYAMVLMLSSFSLPIAVSKLVSARMARRQRRNAFRVFLCALVFSLIVGFISALAIFLGADAISTNMMKSPLSAYALKVLAPGLLIVSVLGVLRGYFQGLGTMVPTALSQVFEQIINAVVSIAGAAVLFKIGIKAGKEKGIELLGPAYGAAGGTIGTVAGALIALLFLVFVFWIYRHVIRRQIRSDRAKRQESYGHILKILLITIAPVVFSTAIYNINQILDLTIFNFIMDAQGFVEKEYMALQGIYTGKYNTLINVPLAMANGLAASVIPSLTVALASRKRTLIHEKISQTMRFTMLIAIPCFVGFIVLASPLMVLLYNDSSKTPAILLASGAVTVILYSWSTVSNSILQGLDKMSVPAKNAAISLLFHIVALLIMLVVFKMGIYALVGSNIVFGVCMCMLNERAIHKACGYHQEILFTFVRPLLAAVIMGVVTYAVYLCLDLLIGGRFIPTCISVFIAVIVYAAAILKLGVLTAKEIISFPQGRKIVRLCRKFHLFPSE</sequence>
<dbReference type="PANTHER" id="PTHR30250:SF21">
    <property type="entry name" value="LIPID II FLIPPASE MURJ"/>
    <property type="match status" value="1"/>
</dbReference>
<dbReference type="InterPro" id="IPR024923">
    <property type="entry name" value="PG_synth_SpoVB"/>
</dbReference>
<dbReference type="RefSeq" id="WP_059069450.1">
    <property type="nucleotide sequence ID" value="NZ_JAOQJX010000003.1"/>
</dbReference>
<dbReference type="Pfam" id="PF01943">
    <property type="entry name" value="Polysacc_synt"/>
    <property type="match status" value="1"/>
</dbReference>
<evidence type="ECO:0000256" key="3">
    <source>
        <dbReference type="ARBA" id="ARBA00022692"/>
    </source>
</evidence>
<evidence type="ECO:0000313" key="7">
    <source>
        <dbReference type="EMBL" id="MCU6746719.1"/>
    </source>
</evidence>
<name>A0ABT2T8X9_9FIRM</name>
<dbReference type="InterPro" id="IPR050833">
    <property type="entry name" value="Poly_Biosynth_Transport"/>
</dbReference>
<feature type="transmembrane region" description="Helical" evidence="6">
    <location>
        <begin position="128"/>
        <end position="149"/>
    </location>
</feature>
<evidence type="ECO:0000313" key="8">
    <source>
        <dbReference type="Proteomes" id="UP001652394"/>
    </source>
</evidence>
<evidence type="ECO:0000256" key="1">
    <source>
        <dbReference type="ARBA" id="ARBA00004651"/>
    </source>
</evidence>
<keyword evidence="2" id="KW-1003">Cell membrane</keyword>
<reference evidence="7 8" key="1">
    <citation type="journal article" date="2021" name="ISME Commun">
        <title>Automated analysis of genomic sequences facilitates high-throughput and comprehensive description of bacteria.</title>
        <authorList>
            <person name="Hitch T.C.A."/>
        </authorList>
    </citation>
    <scope>NUCLEOTIDE SEQUENCE [LARGE SCALE GENOMIC DNA]</scope>
    <source>
        <strain evidence="7 8">H2_18</strain>
    </source>
</reference>
<comment type="caution">
    <text evidence="7">The sequence shown here is derived from an EMBL/GenBank/DDBJ whole genome shotgun (WGS) entry which is preliminary data.</text>
</comment>
<feature type="transmembrane region" description="Helical" evidence="6">
    <location>
        <begin position="419"/>
        <end position="437"/>
    </location>
</feature>
<dbReference type="PIRSF" id="PIRSF038958">
    <property type="entry name" value="PG_synth_SpoVB"/>
    <property type="match status" value="1"/>
</dbReference>
<feature type="transmembrane region" description="Helical" evidence="6">
    <location>
        <begin position="170"/>
        <end position="189"/>
    </location>
</feature>
<dbReference type="CDD" id="cd13124">
    <property type="entry name" value="MATE_SpoVB_like"/>
    <property type="match status" value="1"/>
</dbReference>
<dbReference type="InterPro" id="IPR002797">
    <property type="entry name" value="Polysacc_synth"/>
</dbReference>
<keyword evidence="5 6" id="KW-0472">Membrane</keyword>
<feature type="transmembrane region" description="Helical" evidence="6">
    <location>
        <begin position="209"/>
        <end position="231"/>
    </location>
</feature>
<keyword evidence="8" id="KW-1185">Reference proteome</keyword>
<keyword evidence="4 6" id="KW-1133">Transmembrane helix</keyword>
<dbReference type="Proteomes" id="UP001652394">
    <property type="component" value="Unassembled WGS sequence"/>
</dbReference>
<feature type="transmembrane region" description="Helical" evidence="6">
    <location>
        <begin position="381"/>
        <end position="398"/>
    </location>
</feature>
<accession>A0ABT2T8X9</accession>
<feature type="transmembrane region" description="Helical" evidence="6">
    <location>
        <begin position="354"/>
        <end position="375"/>
    </location>
</feature>
<proteinExistence type="predicted"/>
<evidence type="ECO:0000256" key="4">
    <source>
        <dbReference type="ARBA" id="ARBA00022989"/>
    </source>
</evidence>
<protein>
    <submittedName>
        <fullName evidence="7">Polysaccharide biosynthesis protein</fullName>
    </submittedName>
</protein>
<dbReference type="EMBL" id="JAOQJX010000003">
    <property type="protein sequence ID" value="MCU6746719.1"/>
    <property type="molecule type" value="Genomic_DNA"/>
</dbReference>
<feature type="transmembrane region" description="Helical" evidence="6">
    <location>
        <begin position="252"/>
        <end position="273"/>
    </location>
</feature>
<feature type="transmembrane region" description="Helical" evidence="6">
    <location>
        <begin position="90"/>
        <end position="116"/>
    </location>
</feature>
<dbReference type="PANTHER" id="PTHR30250">
    <property type="entry name" value="PST FAMILY PREDICTED COLANIC ACID TRANSPORTER"/>
    <property type="match status" value="1"/>
</dbReference>
<feature type="transmembrane region" description="Helical" evidence="6">
    <location>
        <begin position="58"/>
        <end position="78"/>
    </location>
</feature>
<feature type="transmembrane region" description="Helical" evidence="6">
    <location>
        <begin position="313"/>
        <end position="334"/>
    </location>
</feature>
<evidence type="ECO:0000256" key="2">
    <source>
        <dbReference type="ARBA" id="ARBA00022475"/>
    </source>
</evidence>
<keyword evidence="3 6" id="KW-0812">Transmembrane</keyword>
<evidence type="ECO:0000256" key="5">
    <source>
        <dbReference type="ARBA" id="ARBA00023136"/>
    </source>
</evidence>
<organism evidence="7 8">
    <name type="scientific">Faecalicatena acetigenes</name>
    <dbReference type="NCBI Taxonomy" id="2981790"/>
    <lineage>
        <taxon>Bacteria</taxon>
        <taxon>Bacillati</taxon>
        <taxon>Bacillota</taxon>
        <taxon>Clostridia</taxon>
        <taxon>Lachnospirales</taxon>
        <taxon>Lachnospiraceae</taxon>
        <taxon>Faecalicatena</taxon>
    </lineage>
</organism>
<feature type="transmembrane region" description="Helical" evidence="6">
    <location>
        <begin position="15"/>
        <end position="38"/>
    </location>
</feature>
<feature type="transmembrane region" description="Helical" evidence="6">
    <location>
        <begin position="473"/>
        <end position="494"/>
    </location>
</feature>